<evidence type="ECO:0000313" key="4">
    <source>
        <dbReference type="Proteomes" id="UP000288216"/>
    </source>
</evidence>
<organism evidence="3 4">
    <name type="scientific">Scyliorhinus torazame</name>
    <name type="common">Cloudy catshark</name>
    <name type="synonym">Catulus torazame</name>
    <dbReference type="NCBI Taxonomy" id="75743"/>
    <lineage>
        <taxon>Eukaryota</taxon>
        <taxon>Metazoa</taxon>
        <taxon>Chordata</taxon>
        <taxon>Craniata</taxon>
        <taxon>Vertebrata</taxon>
        <taxon>Chondrichthyes</taxon>
        <taxon>Elasmobranchii</taxon>
        <taxon>Galeomorphii</taxon>
        <taxon>Galeoidea</taxon>
        <taxon>Carcharhiniformes</taxon>
        <taxon>Scyliorhinidae</taxon>
        <taxon>Scyliorhinus</taxon>
    </lineage>
</organism>
<dbReference type="AlphaFoldDB" id="A0A401Q8K7"/>
<proteinExistence type="inferred from homology"/>
<gene>
    <name evidence="3" type="ORF">scyTo_0021872</name>
</gene>
<sequence>YSWIVPIQWMKENLTEDMFWLTKSQEENLNMKSSGEDWILANINVIGYYRVNYDERNWEKLVEQLLRNHTHLPVINRAQIMADSFNLA</sequence>
<dbReference type="EMBL" id="BFAA01020329">
    <property type="protein sequence ID" value="GCB81667.1"/>
    <property type="molecule type" value="Genomic_DNA"/>
</dbReference>
<dbReference type="STRING" id="75743.A0A401Q8K7"/>
<feature type="non-terminal residue" evidence="3">
    <location>
        <position position="88"/>
    </location>
</feature>
<feature type="domain" description="ERAP1-like C-terminal" evidence="2">
    <location>
        <begin position="38"/>
        <end position="88"/>
    </location>
</feature>
<reference evidence="3 4" key="1">
    <citation type="journal article" date="2018" name="Nat. Ecol. Evol.">
        <title>Shark genomes provide insights into elasmobranch evolution and the origin of vertebrates.</title>
        <authorList>
            <person name="Hara Y"/>
            <person name="Yamaguchi K"/>
            <person name="Onimaru K"/>
            <person name="Kadota M"/>
            <person name="Koyanagi M"/>
            <person name="Keeley SD"/>
            <person name="Tatsumi K"/>
            <person name="Tanaka K"/>
            <person name="Motone F"/>
            <person name="Kageyama Y"/>
            <person name="Nozu R"/>
            <person name="Adachi N"/>
            <person name="Nishimura O"/>
            <person name="Nakagawa R"/>
            <person name="Tanegashima C"/>
            <person name="Kiyatake I"/>
            <person name="Matsumoto R"/>
            <person name="Murakumo K"/>
            <person name="Nishida K"/>
            <person name="Terakita A"/>
            <person name="Kuratani S"/>
            <person name="Sato K"/>
            <person name="Hyodo S Kuraku.S."/>
        </authorList>
    </citation>
    <scope>NUCLEOTIDE SEQUENCE [LARGE SCALE GENOMIC DNA]</scope>
</reference>
<dbReference type="GO" id="GO:0016020">
    <property type="term" value="C:membrane"/>
    <property type="evidence" value="ECO:0007669"/>
    <property type="project" value="TreeGrafter"/>
</dbReference>
<keyword evidence="4" id="KW-1185">Reference proteome</keyword>
<evidence type="ECO:0000259" key="2">
    <source>
        <dbReference type="Pfam" id="PF11838"/>
    </source>
</evidence>
<dbReference type="PANTHER" id="PTHR11533:SF301">
    <property type="entry name" value="AMINOPEPTIDASE"/>
    <property type="match status" value="1"/>
</dbReference>
<dbReference type="GO" id="GO:0008270">
    <property type="term" value="F:zinc ion binding"/>
    <property type="evidence" value="ECO:0007669"/>
    <property type="project" value="TreeGrafter"/>
</dbReference>
<dbReference type="GO" id="GO:0043171">
    <property type="term" value="P:peptide catabolic process"/>
    <property type="evidence" value="ECO:0007669"/>
    <property type="project" value="TreeGrafter"/>
</dbReference>
<feature type="non-terminal residue" evidence="3">
    <location>
        <position position="1"/>
    </location>
</feature>
<evidence type="ECO:0000256" key="1">
    <source>
        <dbReference type="ARBA" id="ARBA00010136"/>
    </source>
</evidence>
<dbReference type="GO" id="GO:0042277">
    <property type="term" value="F:peptide binding"/>
    <property type="evidence" value="ECO:0007669"/>
    <property type="project" value="TreeGrafter"/>
</dbReference>
<dbReference type="Proteomes" id="UP000288216">
    <property type="component" value="Unassembled WGS sequence"/>
</dbReference>
<dbReference type="GO" id="GO:0005615">
    <property type="term" value="C:extracellular space"/>
    <property type="evidence" value="ECO:0007669"/>
    <property type="project" value="TreeGrafter"/>
</dbReference>
<comment type="caution">
    <text evidence="3">The sequence shown here is derived from an EMBL/GenBank/DDBJ whole genome shotgun (WGS) entry which is preliminary data.</text>
</comment>
<dbReference type="OMA" id="YSWIVPI"/>
<protein>
    <recommendedName>
        <fullName evidence="2">ERAP1-like C-terminal domain-containing protein</fullName>
    </recommendedName>
</protein>
<dbReference type="Pfam" id="PF11838">
    <property type="entry name" value="ERAP1_C"/>
    <property type="match status" value="1"/>
</dbReference>
<dbReference type="GO" id="GO:0005737">
    <property type="term" value="C:cytoplasm"/>
    <property type="evidence" value="ECO:0007669"/>
    <property type="project" value="TreeGrafter"/>
</dbReference>
<name>A0A401Q8K7_SCYTO</name>
<dbReference type="InterPro" id="IPR050344">
    <property type="entry name" value="Peptidase_M1_aminopeptidases"/>
</dbReference>
<dbReference type="GO" id="GO:0070006">
    <property type="term" value="F:metalloaminopeptidase activity"/>
    <property type="evidence" value="ECO:0007669"/>
    <property type="project" value="TreeGrafter"/>
</dbReference>
<comment type="similarity">
    <text evidence="1">Belongs to the peptidase M1 family.</text>
</comment>
<dbReference type="Gene3D" id="2.60.40.1910">
    <property type="match status" value="1"/>
</dbReference>
<accession>A0A401Q8K7</accession>
<dbReference type="InterPro" id="IPR024571">
    <property type="entry name" value="ERAP1-like_C_dom"/>
</dbReference>
<dbReference type="PANTHER" id="PTHR11533">
    <property type="entry name" value="PROTEASE M1 ZINC METALLOPROTEASE"/>
    <property type="match status" value="1"/>
</dbReference>
<evidence type="ECO:0000313" key="3">
    <source>
        <dbReference type="EMBL" id="GCB81667.1"/>
    </source>
</evidence>
<dbReference type="Gene3D" id="1.25.50.20">
    <property type="match status" value="1"/>
</dbReference>
<dbReference type="GO" id="GO:0006508">
    <property type="term" value="P:proteolysis"/>
    <property type="evidence" value="ECO:0007669"/>
    <property type="project" value="TreeGrafter"/>
</dbReference>
<dbReference type="OrthoDB" id="8957945at2759"/>